<dbReference type="AlphaFoldDB" id="A0A418VB78"/>
<evidence type="ECO:0000256" key="1">
    <source>
        <dbReference type="SAM" id="MobiDB-lite"/>
    </source>
</evidence>
<keyword evidence="2" id="KW-0732">Signal</keyword>
<protein>
    <recommendedName>
        <fullName evidence="5">DUF2680 domain-containing protein</fullName>
    </recommendedName>
</protein>
<keyword evidence="4" id="KW-1185">Reference proteome</keyword>
<feature type="compositionally biased region" description="Low complexity" evidence="1">
    <location>
        <begin position="31"/>
        <end position="63"/>
    </location>
</feature>
<sequence length="292" mass="30250">MKKDVLARLPLIALAALPLTVGLVVAQTSSSASPSAPQRVQPLQPGQRNQQTQPNQQVQPRQQSGTNYADVFLQKLAAQLGISVDRLKAAAQAAGKSTLEQGVKAGDFPAEMAQHMTQRLQDDPFALAGGRGGHGQRGGRGHDDNFGGPGNAQGFQGNPSDQQMGRGSADRGGADRQGARGGFGQAVTAAVARALNLTEQQLFTQLQGGQSVAQLAQARGVSTATLHTVAVNALKTQLQADVSAGRLTQAQAAQMVTQAQADPNFGLNFGRGGRRGQDDQGDTETPGDTTMG</sequence>
<feature type="region of interest" description="Disordered" evidence="1">
    <location>
        <begin position="261"/>
        <end position="292"/>
    </location>
</feature>
<feature type="region of interest" description="Disordered" evidence="1">
    <location>
        <begin position="31"/>
        <end position="64"/>
    </location>
</feature>
<reference evidence="3 4" key="1">
    <citation type="submission" date="2018-09" db="EMBL/GenBank/DDBJ databases">
        <authorList>
            <person name="Zhu H."/>
        </authorList>
    </citation>
    <scope>NUCLEOTIDE SEQUENCE [LARGE SCALE GENOMIC DNA]</scope>
    <source>
        <strain evidence="3 4">K2S05-167</strain>
    </source>
</reference>
<gene>
    <name evidence="3" type="ORF">D3875_19440</name>
</gene>
<feature type="signal peptide" evidence="2">
    <location>
        <begin position="1"/>
        <end position="26"/>
    </location>
</feature>
<organism evidence="3 4">
    <name type="scientific">Deinococcus cavernae</name>
    <dbReference type="NCBI Taxonomy" id="2320857"/>
    <lineage>
        <taxon>Bacteria</taxon>
        <taxon>Thermotogati</taxon>
        <taxon>Deinococcota</taxon>
        <taxon>Deinococci</taxon>
        <taxon>Deinococcales</taxon>
        <taxon>Deinococcaceae</taxon>
        <taxon>Deinococcus</taxon>
    </lineage>
</organism>
<dbReference type="OrthoDB" id="73244at2"/>
<evidence type="ECO:0000313" key="4">
    <source>
        <dbReference type="Proteomes" id="UP000286287"/>
    </source>
</evidence>
<feature type="compositionally biased region" description="Gly residues" evidence="1">
    <location>
        <begin position="129"/>
        <end position="138"/>
    </location>
</feature>
<name>A0A418VB78_9DEIO</name>
<proteinExistence type="predicted"/>
<feature type="chain" id="PRO_5019489146" description="DUF2680 domain-containing protein" evidence="2">
    <location>
        <begin position="27"/>
        <end position="292"/>
    </location>
</feature>
<evidence type="ECO:0000313" key="3">
    <source>
        <dbReference type="EMBL" id="RJF73395.1"/>
    </source>
</evidence>
<dbReference type="RefSeq" id="WP_119766128.1">
    <property type="nucleotide sequence ID" value="NZ_QYUJ01000014.1"/>
</dbReference>
<feature type="region of interest" description="Disordered" evidence="1">
    <location>
        <begin position="124"/>
        <end position="181"/>
    </location>
</feature>
<evidence type="ECO:0008006" key="5">
    <source>
        <dbReference type="Google" id="ProtNLM"/>
    </source>
</evidence>
<evidence type="ECO:0000256" key="2">
    <source>
        <dbReference type="SAM" id="SignalP"/>
    </source>
</evidence>
<comment type="caution">
    <text evidence="3">The sequence shown here is derived from an EMBL/GenBank/DDBJ whole genome shotgun (WGS) entry which is preliminary data.</text>
</comment>
<accession>A0A418VB78</accession>
<feature type="compositionally biased region" description="Basic and acidic residues" evidence="1">
    <location>
        <begin position="168"/>
        <end position="178"/>
    </location>
</feature>
<dbReference type="Proteomes" id="UP000286287">
    <property type="component" value="Unassembled WGS sequence"/>
</dbReference>
<feature type="compositionally biased region" description="Polar residues" evidence="1">
    <location>
        <begin position="153"/>
        <end position="163"/>
    </location>
</feature>
<dbReference type="EMBL" id="QYUJ01000014">
    <property type="protein sequence ID" value="RJF73395.1"/>
    <property type="molecule type" value="Genomic_DNA"/>
</dbReference>